<protein>
    <submittedName>
        <fullName evidence="7">HAD family phosphatase</fullName>
    </submittedName>
</protein>
<evidence type="ECO:0000313" key="8">
    <source>
        <dbReference type="Proteomes" id="UP000276128"/>
    </source>
</evidence>
<dbReference type="GO" id="GO:0046872">
    <property type="term" value="F:metal ion binding"/>
    <property type="evidence" value="ECO:0007669"/>
    <property type="project" value="UniProtKB-KW"/>
</dbReference>
<keyword evidence="8" id="KW-1185">Reference proteome</keyword>
<sequence>MIKAFIFDMDGVIIDSEPLHFEVDQWVMEQIGVRITHSELEEYVGMTNPAMWSRLIVKHSLRASVEDMIKLQMETKLAKLRASDDQPIEGIPELLAFLKANQITIGLASSSPRGFIEAVLDKFSLTSYFSVILSGEEVPQGKPAPDIYLQTAETLGVEAAECMVLEDSRNGVLAAKTAGMSCVGYRNPNSGDQDLTRADFMVDRISDIKPHLRSILSIPKL</sequence>
<dbReference type="InterPro" id="IPR006439">
    <property type="entry name" value="HAD-SF_hydro_IA"/>
</dbReference>
<dbReference type="InterPro" id="IPR041492">
    <property type="entry name" value="HAD_2"/>
</dbReference>
<dbReference type="NCBIfam" id="TIGR01509">
    <property type="entry name" value="HAD-SF-IA-v3"/>
    <property type="match status" value="1"/>
</dbReference>
<dbReference type="GO" id="GO:0016787">
    <property type="term" value="F:hydrolase activity"/>
    <property type="evidence" value="ECO:0007669"/>
    <property type="project" value="UniProtKB-KW"/>
</dbReference>
<dbReference type="Proteomes" id="UP000276128">
    <property type="component" value="Unassembled WGS sequence"/>
</dbReference>
<dbReference type="Gene3D" id="3.40.50.1000">
    <property type="entry name" value="HAD superfamily/HAD-like"/>
    <property type="match status" value="1"/>
</dbReference>
<dbReference type="OrthoDB" id="9797743at2"/>
<reference evidence="7 8" key="1">
    <citation type="submission" date="2018-12" db="EMBL/GenBank/DDBJ databases">
        <title>Bacillus ochoae sp. nov., Paenibacillus whitsoniae sp. nov., Paenibacillus spiritus sp. nov. Isolated from the Mars Exploration Rover during spacecraft assembly.</title>
        <authorList>
            <person name="Seuylemezian A."/>
            <person name="Vaishampayan P."/>
        </authorList>
    </citation>
    <scope>NUCLEOTIDE SEQUENCE [LARGE SCALE GENOMIC DNA]</scope>
    <source>
        <strain evidence="7 8">MER 54</strain>
    </source>
</reference>
<evidence type="ECO:0000256" key="6">
    <source>
        <dbReference type="ARBA" id="ARBA00023277"/>
    </source>
</evidence>
<dbReference type="SFLD" id="SFLDS00003">
    <property type="entry name" value="Haloacid_Dehalogenase"/>
    <property type="match status" value="1"/>
</dbReference>
<keyword evidence="5" id="KW-0460">Magnesium</keyword>
<dbReference type="InterPro" id="IPR036412">
    <property type="entry name" value="HAD-like_sf"/>
</dbReference>
<comment type="cofactor">
    <cofactor evidence="1">
        <name>Mg(2+)</name>
        <dbReference type="ChEBI" id="CHEBI:18420"/>
    </cofactor>
</comment>
<dbReference type="EMBL" id="RXHU01000097">
    <property type="protein sequence ID" value="RTE03971.1"/>
    <property type="molecule type" value="Genomic_DNA"/>
</dbReference>
<evidence type="ECO:0000256" key="5">
    <source>
        <dbReference type="ARBA" id="ARBA00022842"/>
    </source>
</evidence>
<keyword evidence="6" id="KW-0119">Carbohydrate metabolism</keyword>
<name>A0A430J641_9BACL</name>
<dbReference type="InterPro" id="IPR051600">
    <property type="entry name" value="Beta-PGM-like"/>
</dbReference>
<dbReference type="SFLD" id="SFLDG01135">
    <property type="entry name" value="C1.5.6:_HAD__Beta-PGM__Phospha"/>
    <property type="match status" value="1"/>
</dbReference>
<dbReference type="InterPro" id="IPR023198">
    <property type="entry name" value="PGP-like_dom2"/>
</dbReference>
<keyword evidence="4" id="KW-0378">Hydrolase</keyword>
<evidence type="ECO:0000313" key="7">
    <source>
        <dbReference type="EMBL" id="RTE03971.1"/>
    </source>
</evidence>
<dbReference type="AlphaFoldDB" id="A0A430J641"/>
<evidence type="ECO:0000256" key="3">
    <source>
        <dbReference type="ARBA" id="ARBA00022723"/>
    </source>
</evidence>
<dbReference type="SUPFAM" id="SSF56784">
    <property type="entry name" value="HAD-like"/>
    <property type="match status" value="1"/>
</dbReference>
<dbReference type="RefSeq" id="WP_126144392.1">
    <property type="nucleotide sequence ID" value="NZ_RXHU01000097.1"/>
</dbReference>
<dbReference type="InterPro" id="IPR023214">
    <property type="entry name" value="HAD_sf"/>
</dbReference>
<organism evidence="7 8">
    <name type="scientific">Paenibacillus whitsoniae</name>
    <dbReference type="NCBI Taxonomy" id="2496558"/>
    <lineage>
        <taxon>Bacteria</taxon>
        <taxon>Bacillati</taxon>
        <taxon>Bacillota</taxon>
        <taxon>Bacilli</taxon>
        <taxon>Bacillales</taxon>
        <taxon>Paenibacillaceae</taxon>
        <taxon>Paenibacillus</taxon>
    </lineage>
</organism>
<dbReference type="Pfam" id="PF13419">
    <property type="entry name" value="HAD_2"/>
    <property type="match status" value="1"/>
</dbReference>
<gene>
    <name evidence="7" type="ORF">EJQ19_27295</name>
</gene>
<comment type="caution">
    <text evidence="7">The sequence shown here is derived from an EMBL/GenBank/DDBJ whole genome shotgun (WGS) entry which is preliminary data.</text>
</comment>
<keyword evidence="3" id="KW-0479">Metal-binding</keyword>
<evidence type="ECO:0000256" key="1">
    <source>
        <dbReference type="ARBA" id="ARBA00001946"/>
    </source>
</evidence>
<dbReference type="PANTHER" id="PTHR46193">
    <property type="entry name" value="6-PHOSPHOGLUCONATE PHOSPHATASE"/>
    <property type="match status" value="1"/>
</dbReference>
<accession>A0A430J641</accession>
<dbReference type="SFLD" id="SFLDG01129">
    <property type="entry name" value="C1.5:_HAD__Beta-PGM__Phosphata"/>
    <property type="match status" value="1"/>
</dbReference>
<proteinExistence type="inferred from homology"/>
<dbReference type="FunFam" id="3.40.50.1000:FF:000036">
    <property type="entry name" value="HAD family hydrolase"/>
    <property type="match status" value="1"/>
</dbReference>
<evidence type="ECO:0000256" key="2">
    <source>
        <dbReference type="ARBA" id="ARBA00006171"/>
    </source>
</evidence>
<dbReference type="NCBIfam" id="TIGR01549">
    <property type="entry name" value="HAD-SF-IA-v1"/>
    <property type="match status" value="1"/>
</dbReference>
<dbReference type="CDD" id="cd16423">
    <property type="entry name" value="HAD_BPGM-like"/>
    <property type="match status" value="1"/>
</dbReference>
<evidence type="ECO:0000256" key="4">
    <source>
        <dbReference type="ARBA" id="ARBA00022801"/>
    </source>
</evidence>
<dbReference type="Gene3D" id="1.10.150.240">
    <property type="entry name" value="Putative phosphatase, domain 2"/>
    <property type="match status" value="1"/>
</dbReference>
<comment type="similarity">
    <text evidence="2">Belongs to the HAD-like hydrolase superfamily. CbbY/CbbZ/Gph/YieH family.</text>
</comment>
<dbReference type="PANTHER" id="PTHR46193:SF18">
    <property type="entry name" value="HEXITOL PHOSPHATASE B"/>
    <property type="match status" value="1"/>
</dbReference>